<organism evidence="1 2">
    <name type="scientific">Exophiala xenobiotica</name>
    <dbReference type="NCBI Taxonomy" id="348802"/>
    <lineage>
        <taxon>Eukaryota</taxon>
        <taxon>Fungi</taxon>
        <taxon>Dikarya</taxon>
        <taxon>Ascomycota</taxon>
        <taxon>Pezizomycotina</taxon>
        <taxon>Eurotiomycetes</taxon>
        <taxon>Chaetothyriomycetidae</taxon>
        <taxon>Chaetothyriales</taxon>
        <taxon>Herpotrichiellaceae</taxon>
        <taxon>Exophiala</taxon>
    </lineage>
</organism>
<keyword evidence="2" id="KW-1185">Reference proteome</keyword>
<evidence type="ECO:0000313" key="1">
    <source>
        <dbReference type="EMBL" id="KIW54256.1"/>
    </source>
</evidence>
<dbReference type="OrthoDB" id="5243686at2759"/>
<proteinExistence type="predicted"/>
<sequence>MTQAPFSQRFLLRISPLQHTNGPQHAARSTDGYWLPSERRQDFTKSTSHWWVWDPGATGSPHYEHLRHATAQEVQDAHPHKSCSMFWDPERGGYVLVPFDCSAMSVAQAMHDWRRLSFGRVQRPGAEHIAIAGYFMEGYTLPLAGPSSWFEQLLPRVCQSPNMAQGRPCALAGDLAILIGLLAFSAKPEHVMHAIDRSFRPDRMSTNFRPHQLPPPDRTRKRGLVIEIRTTSPDHLRAWENGVYGGIFT</sequence>
<dbReference type="HOGENOM" id="CLU_1115771_0_0_1"/>
<dbReference type="AlphaFoldDB" id="A0A0D2BNV3"/>
<name>A0A0D2BNV3_9EURO</name>
<dbReference type="STRING" id="348802.A0A0D2BNV3"/>
<dbReference type="GeneID" id="25328533"/>
<accession>A0A0D2BNV3</accession>
<protein>
    <submittedName>
        <fullName evidence="1">Uncharacterized protein</fullName>
    </submittedName>
</protein>
<evidence type="ECO:0000313" key="2">
    <source>
        <dbReference type="Proteomes" id="UP000054342"/>
    </source>
</evidence>
<gene>
    <name evidence="1" type="ORF">PV05_06625</name>
</gene>
<dbReference type="EMBL" id="KN847320">
    <property type="protein sequence ID" value="KIW54256.1"/>
    <property type="molecule type" value="Genomic_DNA"/>
</dbReference>
<dbReference type="Proteomes" id="UP000054342">
    <property type="component" value="Unassembled WGS sequence"/>
</dbReference>
<dbReference type="RefSeq" id="XP_013314840.1">
    <property type="nucleotide sequence ID" value="XM_013459386.1"/>
</dbReference>
<reference evidence="1 2" key="1">
    <citation type="submission" date="2015-01" db="EMBL/GenBank/DDBJ databases">
        <title>The Genome Sequence of Exophiala xenobiotica CBS118157.</title>
        <authorList>
            <consortium name="The Broad Institute Genomics Platform"/>
            <person name="Cuomo C."/>
            <person name="de Hoog S."/>
            <person name="Gorbushina A."/>
            <person name="Stielow B."/>
            <person name="Teixiera M."/>
            <person name="Abouelleil A."/>
            <person name="Chapman S.B."/>
            <person name="Priest M."/>
            <person name="Young S.K."/>
            <person name="Wortman J."/>
            <person name="Nusbaum C."/>
            <person name="Birren B."/>
        </authorList>
    </citation>
    <scope>NUCLEOTIDE SEQUENCE [LARGE SCALE GENOMIC DNA]</scope>
    <source>
        <strain evidence="1 2">CBS 118157</strain>
    </source>
</reference>